<gene>
    <name evidence="2" type="ORF">CN263_17175</name>
</gene>
<keyword evidence="1" id="KW-0812">Transmembrane</keyword>
<feature type="transmembrane region" description="Helical" evidence="1">
    <location>
        <begin position="6"/>
        <end position="26"/>
    </location>
</feature>
<organism evidence="2 3">
    <name type="scientific">Bacillus cereus</name>
    <dbReference type="NCBI Taxonomy" id="1396"/>
    <lineage>
        <taxon>Bacteria</taxon>
        <taxon>Bacillati</taxon>
        <taxon>Bacillota</taxon>
        <taxon>Bacilli</taxon>
        <taxon>Bacillales</taxon>
        <taxon>Bacillaceae</taxon>
        <taxon>Bacillus</taxon>
        <taxon>Bacillus cereus group</taxon>
    </lineage>
</organism>
<keyword evidence="1" id="KW-1133">Transmembrane helix</keyword>
<dbReference type="EMBL" id="NTRC01000012">
    <property type="protein sequence ID" value="PFD20440.1"/>
    <property type="molecule type" value="Genomic_DNA"/>
</dbReference>
<protein>
    <submittedName>
        <fullName evidence="2">Uncharacterized protein</fullName>
    </submittedName>
</protein>
<evidence type="ECO:0000256" key="1">
    <source>
        <dbReference type="SAM" id="Phobius"/>
    </source>
</evidence>
<dbReference type="AlphaFoldDB" id="A0A9X6VKB0"/>
<evidence type="ECO:0000313" key="2">
    <source>
        <dbReference type="EMBL" id="PFD20440.1"/>
    </source>
</evidence>
<keyword evidence="1" id="KW-0472">Membrane</keyword>
<accession>A0A9X6VKB0</accession>
<dbReference type="RefSeq" id="WP_098330368.1">
    <property type="nucleotide sequence ID" value="NZ_NTRC01000012.1"/>
</dbReference>
<comment type="caution">
    <text evidence="2">The sequence shown here is derived from an EMBL/GenBank/DDBJ whole genome shotgun (WGS) entry which is preliminary data.</text>
</comment>
<name>A0A9X6VKB0_BACCE</name>
<reference evidence="2 3" key="1">
    <citation type="submission" date="2017-09" db="EMBL/GenBank/DDBJ databases">
        <title>Large-scale bioinformatics analysis of Bacillus genomes uncovers conserved roles of natural products in bacterial physiology.</title>
        <authorList>
            <consortium name="Agbiome Team Llc"/>
            <person name="Bleich R.M."/>
            <person name="Kirk G.J."/>
            <person name="Santa Maria K.C."/>
            <person name="Allen S.E."/>
            <person name="Farag S."/>
            <person name="Shank E.A."/>
            <person name="Bowers A."/>
        </authorList>
    </citation>
    <scope>NUCLEOTIDE SEQUENCE [LARGE SCALE GENOMIC DNA]</scope>
    <source>
        <strain evidence="2 3">AFS024404</strain>
    </source>
</reference>
<proteinExistence type="predicted"/>
<sequence>MIEKGIILMLSLSVVLIGIVGATVLLKKLFKPGEIQMTGNDVDRVIDYINDNEVKSCKLSLSENEIEISSDETNVVRKFDRN</sequence>
<evidence type="ECO:0000313" key="3">
    <source>
        <dbReference type="Proteomes" id="UP000219743"/>
    </source>
</evidence>
<dbReference type="Proteomes" id="UP000219743">
    <property type="component" value="Unassembled WGS sequence"/>
</dbReference>